<protein>
    <submittedName>
        <fullName evidence="1">Uncharacterized protein</fullName>
    </submittedName>
</protein>
<dbReference type="EMBL" id="UINC01048181">
    <property type="protein sequence ID" value="SVB58403.1"/>
    <property type="molecule type" value="Genomic_DNA"/>
</dbReference>
<accession>A0A382F885</accession>
<organism evidence="1">
    <name type="scientific">marine metagenome</name>
    <dbReference type="NCBI Taxonomy" id="408172"/>
    <lineage>
        <taxon>unclassified sequences</taxon>
        <taxon>metagenomes</taxon>
        <taxon>ecological metagenomes</taxon>
    </lineage>
</organism>
<name>A0A382F885_9ZZZZ</name>
<sequence length="159" mass="18418">MKNILAAFLTLCLVPLYLHPADKEKKEEDKSYLDRLKKAYDEKVESGKKLYGKNLEDAKKLYDKNLEGGKGLTLQTKDWIAQDIENIGDWEYKIVAFGDKAATEMEKELNQLGSERWQCFWVEATGKDKVFYFKRTKRSYISKIPAGDLLRIIGDLNNE</sequence>
<reference evidence="1" key="1">
    <citation type="submission" date="2018-05" db="EMBL/GenBank/DDBJ databases">
        <authorList>
            <person name="Lanie J.A."/>
            <person name="Ng W.-L."/>
            <person name="Kazmierczak K.M."/>
            <person name="Andrzejewski T.M."/>
            <person name="Davidsen T.M."/>
            <person name="Wayne K.J."/>
            <person name="Tettelin H."/>
            <person name="Glass J.I."/>
            <person name="Rusch D."/>
            <person name="Podicherti R."/>
            <person name="Tsui H.-C.T."/>
            <person name="Winkler M.E."/>
        </authorList>
    </citation>
    <scope>NUCLEOTIDE SEQUENCE</scope>
</reference>
<proteinExistence type="predicted"/>
<gene>
    <name evidence="1" type="ORF">METZ01_LOCUS211257</name>
</gene>
<dbReference type="AlphaFoldDB" id="A0A382F885"/>
<evidence type="ECO:0000313" key="1">
    <source>
        <dbReference type="EMBL" id="SVB58403.1"/>
    </source>
</evidence>